<sequence>MALPPLERKSARHQRKIKTPEDVRKGVTGLIAEFKSTKQENDLKLMAESVAQMPNEKNKYKVLKVLISTNKFTQVVRAME</sequence>
<reference evidence="1" key="1">
    <citation type="submission" date="2021-06" db="EMBL/GenBank/DDBJ databases">
        <title>Parelaphostrongylus tenuis whole genome reference sequence.</title>
        <authorList>
            <person name="Garwood T.J."/>
            <person name="Larsen P.A."/>
            <person name="Fountain-Jones N.M."/>
            <person name="Garbe J.R."/>
            <person name="Macchietto M.G."/>
            <person name="Kania S.A."/>
            <person name="Gerhold R.W."/>
            <person name="Richards J.E."/>
            <person name="Wolf T.M."/>
        </authorList>
    </citation>
    <scope>NUCLEOTIDE SEQUENCE</scope>
    <source>
        <strain evidence="1">MNPRO001-30</strain>
        <tissue evidence="1">Meninges</tissue>
    </source>
</reference>
<dbReference type="EMBL" id="JAHQIW010007478">
    <property type="protein sequence ID" value="KAJ1374690.1"/>
    <property type="molecule type" value="Genomic_DNA"/>
</dbReference>
<dbReference type="AlphaFoldDB" id="A0AAD5MS62"/>
<evidence type="ECO:0000313" key="4">
    <source>
        <dbReference type="Proteomes" id="UP001196413"/>
    </source>
</evidence>
<protein>
    <submittedName>
        <fullName evidence="1">Uncharacterized protein</fullName>
    </submittedName>
</protein>
<name>A0AAD5MS62_PARTN</name>
<accession>A0AAD5MS62</accession>
<evidence type="ECO:0000313" key="3">
    <source>
        <dbReference type="EMBL" id="KAJ1374690.1"/>
    </source>
</evidence>
<organism evidence="1 4">
    <name type="scientific">Parelaphostrongylus tenuis</name>
    <name type="common">Meningeal worm</name>
    <dbReference type="NCBI Taxonomy" id="148309"/>
    <lineage>
        <taxon>Eukaryota</taxon>
        <taxon>Metazoa</taxon>
        <taxon>Ecdysozoa</taxon>
        <taxon>Nematoda</taxon>
        <taxon>Chromadorea</taxon>
        <taxon>Rhabditida</taxon>
        <taxon>Rhabditina</taxon>
        <taxon>Rhabditomorpha</taxon>
        <taxon>Strongyloidea</taxon>
        <taxon>Metastrongylidae</taxon>
        <taxon>Parelaphostrongylus</taxon>
    </lineage>
</organism>
<gene>
    <name evidence="1" type="ORF">KIN20_011507</name>
    <name evidence="2" type="ORF">KIN20_035653</name>
    <name evidence="3" type="ORF">KIN20_037437</name>
</gene>
<dbReference type="Proteomes" id="UP001196413">
    <property type="component" value="Unassembled WGS sequence"/>
</dbReference>
<dbReference type="EMBL" id="JAHQIW010007252">
    <property type="protein sequence ID" value="KAJ1373292.1"/>
    <property type="molecule type" value="Genomic_DNA"/>
</dbReference>
<evidence type="ECO:0000313" key="1">
    <source>
        <dbReference type="EMBL" id="KAJ1354531.1"/>
    </source>
</evidence>
<comment type="caution">
    <text evidence="1">The sequence shown here is derived from an EMBL/GenBank/DDBJ whole genome shotgun (WGS) entry which is preliminary data.</text>
</comment>
<evidence type="ECO:0000313" key="2">
    <source>
        <dbReference type="EMBL" id="KAJ1373292.1"/>
    </source>
</evidence>
<dbReference type="EMBL" id="JAHQIW010002113">
    <property type="protein sequence ID" value="KAJ1354531.1"/>
    <property type="molecule type" value="Genomic_DNA"/>
</dbReference>
<keyword evidence="4" id="KW-1185">Reference proteome</keyword>
<proteinExistence type="predicted"/>